<dbReference type="InterPro" id="IPR029058">
    <property type="entry name" value="AB_hydrolase_fold"/>
</dbReference>
<dbReference type="Proteomes" id="UP000800041">
    <property type="component" value="Unassembled WGS sequence"/>
</dbReference>
<feature type="region of interest" description="Disordered" evidence="1">
    <location>
        <begin position="34"/>
        <end position="65"/>
    </location>
</feature>
<evidence type="ECO:0008006" key="4">
    <source>
        <dbReference type="Google" id="ProtNLM"/>
    </source>
</evidence>
<proteinExistence type="predicted"/>
<organism evidence="2 3">
    <name type="scientific">Aulographum hederae CBS 113979</name>
    <dbReference type="NCBI Taxonomy" id="1176131"/>
    <lineage>
        <taxon>Eukaryota</taxon>
        <taxon>Fungi</taxon>
        <taxon>Dikarya</taxon>
        <taxon>Ascomycota</taxon>
        <taxon>Pezizomycotina</taxon>
        <taxon>Dothideomycetes</taxon>
        <taxon>Pleosporomycetidae</taxon>
        <taxon>Aulographales</taxon>
        <taxon>Aulographaceae</taxon>
    </lineage>
</organism>
<reference evidence="2" key="1">
    <citation type="journal article" date="2020" name="Stud. Mycol.">
        <title>101 Dothideomycetes genomes: a test case for predicting lifestyles and emergence of pathogens.</title>
        <authorList>
            <person name="Haridas S."/>
            <person name="Albert R."/>
            <person name="Binder M."/>
            <person name="Bloem J."/>
            <person name="Labutti K."/>
            <person name="Salamov A."/>
            <person name="Andreopoulos B."/>
            <person name="Baker S."/>
            <person name="Barry K."/>
            <person name="Bills G."/>
            <person name="Bluhm B."/>
            <person name="Cannon C."/>
            <person name="Castanera R."/>
            <person name="Culley D."/>
            <person name="Daum C."/>
            <person name="Ezra D."/>
            <person name="Gonzalez J."/>
            <person name="Henrissat B."/>
            <person name="Kuo A."/>
            <person name="Liang C."/>
            <person name="Lipzen A."/>
            <person name="Lutzoni F."/>
            <person name="Magnuson J."/>
            <person name="Mondo S."/>
            <person name="Nolan M."/>
            <person name="Ohm R."/>
            <person name="Pangilinan J."/>
            <person name="Park H.-J."/>
            <person name="Ramirez L."/>
            <person name="Alfaro M."/>
            <person name="Sun H."/>
            <person name="Tritt A."/>
            <person name="Yoshinaga Y."/>
            <person name="Zwiers L.-H."/>
            <person name="Turgeon B."/>
            <person name="Goodwin S."/>
            <person name="Spatafora J."/>
            <person name="Crous P."/>
            <person name="Grigoriev I."/>
        </authorList>
    </citation>
    <scope>NUCLEOTIDE SEQUENCE</scope>
    <source>
        <strain evidence="2">CBS 113979</strain>
    </source>
</reference>
<dbReference type="EMBL" id="ML977214">
    <property type="protein sequence ID" value="KAF1980904.1"/>
    <property type="molecule type" value="Genomic_DNA"/>
</dbReference>
<dbReference type="OrthoDB" id="9978720at2759"/>
<feature type="compositionally biased region" description="Pro residues" evidence="1">
    <location>
        <begin position="52"/>
        <end position="64"/>
    </location>
</feature>
<sequence>MPAPQVSFFTRGQRHPHGDSYIIINQCYVQYIPPSPSPPTSSSSPSLTIPSTHPPSPSTSPQPLPLLLLHGGGLTGALYESTPDLRPGWSHLFSHHRRPIYLLDTIDSC</sequence>
<accession>A0A6G1GJB1</accession>
<keyword evidence="3" id="KW-1185">Reference proteome</keyword>
<gene>
    <name evidence="2" type="ORF">K402DRAFT_467917</name>
</gene>
<dbReference type="AlphaFoldDB" id="A0A6G1GJB1"/>
<evidence type="ECO:0000313" key="2">
    <source>
        <dbReference type="EMBL" id="KAF1980904.1"/>
    </source>
</evidence>
<dbReference type="Gene3D" id="3.40.50.1820">
    <property type="entry name" value="alpha/beta hydrolase"/>
    <property type="match status" value="1"/>
</dbReference>
<evidence type="ECO:0000256" key="1">
    <source>
        <dbReference type="SAM" id="MobiDB-lite"/>
    </source>
</evidence>
<protein>
    <recommendedName>
        <fullName evidence="4">AB hydrolase-1 domain-containing protein</fullName>
    </recommendedName>
</protein>
<evidence type="ECO:0000313" key="3">
    <source>
        <dbReference type="Proteomes" id="UP000800041"/>
    </source>
</evidence>
<name>A0A6G1GJB1_9PEZI</name>
<feature type="compositionally biased region" description="Low complexity" evidence="1">
    <location>
        <begin position="40"/>
        <end position="51"/>
    </location>
</feature>